<organism evidence="2">
    <name type="scientific">marine metagenome</name>
    <dbReference type="NCBI Taxonomy" id="408172"/>
    <lineage>
        <taxon>unclassified sequences</taxon>
        <taxon>metagenomes</taxon>
        <taxon>ecological metagenomes</taxon>
    </lineage>
</organism>
<dbReference type="AlphaFoldDB" id="A0A381VNI3"/>
<dbReference type="Pfam" id="PF13860">
    <property type="entry name" value="FlgD_ig"/>
    <property type="match status" value="1"/>
</dbReference>
<evidence type="ECO:0000313" key="2">
    <source>
        <dbReference type="EMBL" id="SVA41784.1"/>
    </source>
</evidence>
<dbReference type="InterPro" id="IPR025965">
    <property type="entry name" value="FlgD/Vpr_Ig-like"/>
</dbReference>
<gene>
    <name evidence="2" type="ORF">METZ01_LOCUS94638</name>
</gene>
<proteinExistence type="predicted"/>
<dbReference type="Gene3D" id="2.40.128.720">
    <property type="match status" value="3"/>
</dbReference>
<feature type="domain" description="FlgD/Vpr Ig-like" evidence="1">
    <location>
        <begin position="344"/>
        <end position="394"/>
    </location>
</feature>
<dbReference type="Gene3D" id="2.60.40.4070">
    <property type="match status" value="1"/>
</dbReference>
<evidence type="ECO:0000259" key="1">
    <source>
        <dbReference type="Pfam" id="PF13860"/>
    </source>
</evidence>
<sequence length="407" mass="48204">MKNNKLIIICLFLISTSIADDKLNNLINDEYENISDRTSIDYYTKVVQVWHDSTWTNKAKAMKNYDENGYLYQMDLYKYGNDEWELKGMASFENNENGDPLVRTKQVHRNGTWINRHRTDFNYNDEGLKMLKLELKWRHDEWKNKVATTLTYEGDLCVTKTISKWKWRDSTWVDRIIKELSYNENGDRDEKVNYKWRDSVWTPKHKIAYSYNSNFDLSEKLIYKWIDSTWANKARASITYGNNLNPLQILLEKKDSTDTWVNISLRENTFSEDNVIMESVKYKWQDEGWIPRKRNEYIYTGERGTRSHGVFKVFSKKVDLIKTSPNPFNPVTSISYRLLETEHISINIYDMLGNKVRTLVNQTQNSGTKSYQWNATNDLGQSVSAGMYIYTIQAGEYRDTKKMLFLK</sequence>
<dbReference type="EMBL" id="UINC01009312">
    <property type="protein sequence ID" value="SVA41784.1"/>
    <property type="molecule type" value="Genomic_DNA"/>
</dbReference>
<dbReference type="InterPro" id="IPR026444">
    <property type="entry name" value="Secre_tail"/>
</dbReference>
<name>A0A381VNI3_9ZZZZ</name>
<protein>
    <recommendedName>
        <fullName evidence="1">FlgD/Vpr Ig-like domain-containing protein</fullName>
    </recommendedName>
</protein>
<accession>A0A381VNI3</accession>
<dbReference type="NCBIfam" id="TIGR04183">
    <property type="entry name" value="Por_Secre_tail"/>
    <property type="match status" value="1"/>
</dbReference>
<reference evidence="2" key="1">
    <citation type="submission" date="2018-05" db="EMBL/GenBank/DDBJ databases">
        <authorList>
            <person name="Lanie J.A."/>
            <person name="Ng W.-L."/>
            <person name="Kazmierczak K.M."/>
            <person name="Andrzejewski T.M."/>
            <person name="Davidsen T.M."/>
            <person name="Wayne K.J."/>
            <person name="Tettelin H."/>
            <person name="Glass J.I."/>
            <person name="Rusch D."/>
            <person name="Podicherti R."/>
            <person name="Tsui H.-C.T."/>
            <person name="Winkler M.E."/>
        </authorList>
    </citation>
    <scope>NUCLEOTIDE SEQUENCE</scope>
</reference>